<dbReference type="Pfam" id="PF24487">
    <property type="entry name" value="NDC80_loop"/>
    <property type="match status" value="1"/>
</dbReference>
<keyword evidence="5 11" id="KW-0498">Mitosis</keyword>
<accession>A0A5J5FAT4</accession>
<dbReference type="OrthoDB" id="7459479at2759"/>
<evidence type="ECO:0000259" key="15">
    <source>
        <dbReference type="Pfam" id="PF18077"/>
    </source>
</evidence>
<feature type="coiled-coil region" evidence="12">
    <location>
        <begin position="524"/>
        <end position="576"/>
    </location>
</feature>
<dbReference type="PANTHER" id="PTHR10643:SF2">
    <property type="entry name" value="KINETOCHORE PROTEIN NDC80 HOMOLOG"/>
    <property type="match status" value="1"/>
</dbReference>
<evidence type="ECO:0000256" key="12">
    <source>
        <dbReference type="SAM" id="Coils"/>
    </source>
</evidence>
<dbReference type="Gene3D" id="6.10.250.1950">
    <property type="match status" value="1"/>
</dbReference>
<feature type="region of interest" description="Disordered" evidence="13">
    <location>
        <begin position="1"/>
        <end position="85"/>
    </location>
</feature>
<evidence type="ECO:0000256" key="6">
    <source>
        <dbReference type="ARBA" id="ARBA00022838"/>
    </source>
</evidence>
<evidence type="ECO:0000256" key="11">
    <source>
        <dbReference type="RuleBase" id="RU368072"/>
    </source>
</evidence>
<dbReference type="GO" id="GO:0005634">
    <property type="term" value="C:nucleus"/>
    <property type="evidence" value="ECO:0007669"/>
    <property type="project" value="UniProtKB-SubCell"/>
</dbReference>
<keyword evidence="8 11" id="KW-0539">Nucleus</keyword>
<dbReference type="Proteomes" id="UP000326924">
    <property type="component" value="Unassembled WGS sequence"/>
</dbReference>
<dbReference type="InterPro" id="IPR005550">
    <property type="entry name" value="Kinetochore_Ndc80"/>
</dbReference>
<dbReference type="AlphaFoldDB" id="A0A5J5FAT4"/>
<comment type="caution">
    <text evidence="17">The sequence shown here is derived from an EMBL/GenBank/DDBJ whole genome shotgun (WGS) entry which is preliminary data.</text>
</comment>
<evidence type="ECO:0000259" key="14">
    <source>
        <dbReference type="Pfam" id="PF03801"/>
    </source>
</evidence>
<name>A0A5J5FAT4_9PEZI</name>
<organism evidence="17 18">
    <name type="scientific">Sphaerosporella brunnea</name>
    <dbReference type="NCBI Taxonomy" id="1250544"/>
    <lineage>
        <taxon>Eukaryota</taxon>
        <taxon>Fungi</taxon>
        <taxon>Dikarya</taxon>
        <taxon>Ascomycota</taxon>
        <taxon>Pezizomycotina</taxon>
        <taxon>Pezizomycetes</taxon>
        <taxon>Pezizales</taxon>
        <taxon>Pyronemataceae</taxon>
        <taxon>Sphaerosporella</taxon>
    </lineage>
</organism>
<keyword evidence="10 11" id="KW-0137">Centromere</keyword>
<evidence type="ECO:0000256" key="13">
    <source>
        <dbReference type="SAM" id="MobiDB-lite"/>
    </source>
</evidence>
<keyword evidence="6 11" id="KW-0995">Kinetochore</keyword>
<evidence type="ECO:0000256" key="10">
    <source>
        <dbReference type="ARBA" id="ARBA00023328"/>
    </source>
</evidence>
<evidence type="ECO:0000256" key="1">
    <source>
        <dbReference type="ARBA" id="ARBA00002772"/>
    </source>
</evidence>
<dbReference type="GO" id="GO:0051301">
    <property type="term" value="P:cell division"/>
    <property type="evidence" value="ECO:0007669"/>
    <property type="project" value="UniProtKB-UniRule"/>
</dbReference>
<dbReference type="Pfam" id="PF18077">
    <property type="entry name" value="DUF5595"/>
    <property type="match status" value="1"/>
</dbReference>
<comment type="function">
    <text evidence="1 11">Acts as a component of the essential kinetochore-associated NDC80 complex, which is required for chromosome segregation and spindle checkpoint activity.</text>
</comment>
<dbReference type="GO" id="GO:0031262">
    <property type="term" value="C:Ndc80 complex"/>
    <property type="evidence" value="ECO:0007669"/>
    <property type="project" value="UniProtKB-UniRule"/>
</dbReference>
<comment type="subcellular location">
    <subcellularLocation>
        <location evidence="11">Chromosome</location>
        <location evidence="11">Centromere</location>
        <location evidence="11">Kinetochore</location>
    </subcellularLocation>
    <subcellularLocation>
        <location evidence="11">Nucleus</location>
    </subcellularLocation>
</comment>
<evidence type="ECO:0000313" key="17">
    <source>
        <dbReference type="EMBL" id="KAA8914275.1"/>
    </source>
</evidence>
<keyword evidence="3 11" id="KW-0158">Chromosome</keyword>
<evidence type="ECO:0000256" key="7">
    <source>
        <dbReference type="ARBA" id="ARBA00023054"/>
    </source>
</evidence>
<dbReference type="InterPro" id="IPR038273">
    <property type="entry name" value="Ndc80_sf"/>
</dbReference>
<dbReference type="FunFam" id="1.10.418.30:FF:000001">
    <property type="entry name" value="Probable kinetochore protein ndc80"/>
    <property type="match status" value="1"/>
</dbReference>
<dbReference type="InterPro" id="IPR040967">
    <property type="entry name" value="DUF5595"/>
</dbReference>
<feature type="domain" description="Kinetochore protein Ndc80 CH" evidence="14">
    <location>
        <begin position="74"/>
        <end position="224"/>
    </location>
</feature>
<feature type="coiled-coil region" evidence="12">
    <location>
        <begin position="273"/>
        <end position="418"/>
    </location>
</feature>
<keyword evidence="7 12" id="KW-0175">Coiled coil</keyword>
<evidence type="ECO:0000259" key="16">
    <source>
        <dbReference type="Pfam" id="PF24487"/>
    </source>
</evidence>
<evidence type="ECO:0000313" key="18">
    <source>
        <dbReference type="Proteomes" id="UP000326924"/>
    </source>
</evidence>
<evidence type="ECO:0000256" key="2">
    <source>
        <dbReference type="ARBA" id="ARBA00007050"/>
    </source>
</evidence>
<evidence type="ECO:0000256" key="5">
    <source>
        <dbReference type="ARBA" id="ARBA00022776"/>
    </source>
</evidence>
<dbReference type="InterPro" id="IPR057091">
    <property type="entry name" value="NDC80_loop"/>
</dbReference>
<comment type="similarity">
    <text evidence="2 11">Belongs to the NDC80/HEC1 family.</text>
</comment>
<evidence type="ECO:0000256" key="3">
    <source>
        <dbReference type="ARBA" id="ARBA00022454"/>
    </source>
</evidence>
<reference evidence="17 18" key="1">
    <citation type="submission" date="2019-09" db="EMBL/GenBank/DDBJ databases">
        <title>Draft genome of the ectomycorrhizal ascomycete Sphaerosporella brunnea.</title>
        <authorList>
            <consortium name="DOE Joint Genome Institute"/>
            <person name="Benucci G.M."/>
            <person name="Marozzi G."/>
            <person name="Antonielli L."/>
            <person name="Sanchez S."/>
            <person name="Marco P."/>
            <person name="Wang X."/>
            <person name="Falini L.B."/>
            <person name="Barry K."/>
            <person name="Haridas S."/>
            <person name="Lipzen A."/>
            <person name="Labutti K."/>
            <person name="Grigoriev I.V."/>
            <person name="Murat C."/>
            <person name="Martin F."/>
            <person name="Albertini E."/>
            <person name="Donnini D."/>
            <person name="Bonito G."/>
        </authorList>
    </citation>
    <scope>NUCLEOTIDE SEQUENCE [LARGE SCALE GENOMIC DNA]</scope>
    <source>
        <strain evidence="17 18">Sb_GMNB300</strain>
    </source>
</reference>
<proteinExistence type="inferred from homology"/>
<evidence type="ECO:0000256" key="4">
    <source>
        <dbReference type="ARBA" id="ARBA00022618"/>
    </source>
</evidence>
<comment type="subunit">
    <text evidence="11">Component of the NDC80 complex.</text>
</comment>
<feature type="domain" description="DUF5595" evidence="15">
    <location>
        <begin position="236"/>
        <end position="304"/>
    </location>
</feature>
<gene>
    <name evidence="17" type="ORF">FN846DRAFT_927257</name>
</gene>
<sequence>MYSGIPQPASAMKRPSSGAGRMSMAPPRTGGVGGLLGRPSMGGTIGESGSLTAKRNSVRKSFLPGSQPPPSTTRRSSQYGRASMAGQSGASFFTTTKNSVQKDPRPLKDTNFKRKMQAEIQEYLLENNFEMEMKYTLGINALVSPTQKDFYQIFQWLYMRLDPNYQFAPTKPEAEVMPLLQYLRYPYSSVITKTQLTAVGSANTWPTMLGMLYWMVGLAQVTDQYRSGDLDRIAEDEGHGIGTARIVFNYMAKCYNAWLNEIDDHEEFEQEMLQAFDERDAGLNDQLKTLQEENQAYKAELQKLTVEMQPLQQAKEQRSVLEVDIKKFAQYIELLENKSIKLKDQIEKVRQEVEASSQELEKAKNEEAILQAQVDAQGLSPADIDRMNTEREKLNQGIQQVASKLEESQRKLDEQELGAAQELDTLEHAVSRYNQLAYAIGITPASAPHAKGRDFELQILPLVRDVEDESNKLLLDSRTGYQPAQVLNADIRNFIKPFLENLRRDVGTDIHNTMDDSIKMSEYIDRIAEALADKKDELETLEAKVQGANNEYQELKETMQEEINISNSEMEKQAANLKAMRVGMNKGRLEAEQKLQGTCIEYDELHQAHNFQREKLHSETQKIVSDVIDFKIHIQKSLEDYELRCEDALAEDGSMP</sequence>
<dbReference type="Gene3D" id="1.10.418.30">
    <property type="entry name" value="Ncd80 complex, Ncd80 subunit"/>
    <property type="match status" value="1"/>
</dbReference>
<keyword evidence="18" id="KW-1185">Reference proteome</keyword>
<dbReference type="InterPro" id="IPR055260">
    <property type="entry name" value="Ndc80_CH"/>
</dbReference>
<protein>
    <recommendedName>
        <fullName evidence="11">Kinetochore protein NDC80</fullName>
    </recommendedName>
</protein>
<dbReference type="PANTHER" id="PTHR10643">
    <property type="entry name" value="KINETOCHORE PROTEIN NDC80"/>
    <property type="match status" value="1"/>
</dbReference>
<evidence type="ECO:0000256" key="8">
    <source>
        <dbReference type="ARBA" id="ARBA00023242"/>
    </source>
</evidence>
<keyword evidence="9 11" id="KW-0131">Cell cycle</keyword>
<dbReference type="GO" id="GO:0051315">
    <property type="term" value="P:attachment of mitotic spindle microtubules to kinetochore"/>
    <property type="evidence" value="ECO:0007669"/>
    <property type="project" value="UniProtKB-UniRule"/>
</dbReference>
<feature type="domain" description="Kinetochore protein NDC80 loop region" evidence="16">
    <location>
        <begin position="396"/>
        <end position="645"/>
    </location>
</feature>
<keyword evidence="4 11" id="KW-0132">Cell division</keyword>
<dbReference type="EMBL" id="VXIS01000007">
    <property type="protein sequence ID" value="KAA8914275.1"/>
    <property type="molecule type" value="Genomic_DNA"/>
</dbReference>
<evidence type="ECO:0000256" key="9">
    <source>
        <dbReference type="ARBA" id="ARBA00023306"/>
    </source>
</evidence>
<dbReference type="Pfam" id="PF03801">
    <property type="entry name" value="Ndc80_HEC"/>
    <property type="match status" value="1"/>
</dbReference>
<dbReference type="InParanoid" id="A0A5J5FAT4"/>
<dbReference type="FunCoup" id="A0A5J5FAT4">
    <property type="interactions" value="284"/>
</dbReference>